<protein>
    <submittedName>
        <fullName evidence="2">Uncharacterized protein</fullName>
    </submittedName>
</protein>
<sequence>MNTFFWFVYVRQYEDSKRHVAATLRFSPLLYRGSRSLVKASVARVVSPPVHSARSTPPPPLPQNYMAQSPVSTAYNANIKH</sequence>
<evidence type="ECO:0000256" key="1">
    <source>
        <dbReference type="SAM" id="MobiDB-lite"/>
    </source>
</evidence>
<dbReference type="AlphaFoldDB" id="A0A165TT48"/>
<dbReference type="Proteomes" id="UP000076761">
    <property type="component" value="Unassembled WGS sequence"/>
</dbReference>
<accession>A0A165TT48</accession>
<organism evidence="2 3">
    <name type="scientific">Neolentinus lepideus HHB14362 ss-1</name>
    <dbReference type="NCBI Taxonomy" id="1314782"/>
    <lineage>
        <taxon>Eukaryota</taxon>
        <taxon>Fungi</taxon>
        <taxon>Dikarya</taxon>
        <taxon>Basidiomycota</taxon>
        <taxon>Agaricomycotina</taxon>
        <taxon>Agaricomycetes</taxon>
        <taxon>Gloeophyllales</taxon>
        <taxon>Gloeophyllaceae</taxon>
        <taxon>Neolentinus</taxon>
    </lineage>
</organism>
<feature type="region of interest" description="Disordered" evidence="1">
    <location>
        <begin position="48"/>
        <end position="67"/>
    </location>
</feature>
<reference evidence="2 3" key="1">
    <citation type="journal article" date="2016" name="Mol. Biol. Evol.">
        <title>Comparative Genomics of Early-Diverging Mushroom-Forming Fungi Provides Insights into the Origins of Lignocellulose Decay Capabilities.</title>
        <authorList>
            <person name="Nagy L.G."/>
            <person name="Riley R."/>
            <person name="Tritt A."/>
            <person name="Adam C."/>
            <person name="Daum C."/>
            <person name="Floudas D."/>
            <person name="Sun H."/>
            <person name="Yadav J.S."/>
            <person name="Pangilinan J."/>
            <person name="Larsson K.H."/>
            <person name="Matsuura K."/>
            <person name="Barry K."/>
            <person name="Labutti K."/>
            <person name="Kuo R."/>
            <person name="Ohm R.A."/>
            <person name="Bhattacharya S.S."/>
            <person name="Shirouzu T."/>
            <person name="Yoshinaga Y."/>
            <person name="Martin F.M."/>
            <person name="Grigoriev I.V."/>
            <person name="Hibbett D.S."/>
        </authorList>
    </citation>
    <scope>NUCLEOTIDE SEQUENCE [LARGE SCALE GENOMIC DNA]</scope>
    <source>
        <strain evidence="2 3">HHB14362 ss-1</strain>
    </source>
</reference>
<name>A0A165TT48_9AGAM</name>
<gene>
    <name evidence="2" type="ORF">NEOLEDRAFT_1131133</name>
</gene>
<evidence type="ECO:0000313" key="3">
    <source>
        <dbReference type="Proteomes" id="UP000076761"/>
    </source>
</evidence>
<dbReference type="InParanoid" id="A0A165TT48"/>
<keyword evidence="3" id="KW-1185">Reference proteome</keyword>
<dbReference type="EMBL" id="KV425563">
    <property type="protein sequence ID" value="KZT27136.1"/>
    <property type="molecule type" value="Genomic_DNA"/>
</dbReference>
<evidence type="ECO:0000313" key="2">
    <source>
        <dbReference type="EMBL" id="KZT27136.1"/>
    </source>
</evidence>
<proteinExistence type="predicted"/>